<dbReference type="CDD" id="cd01948">
    <property type="entry name" value="EAL"/>
    <property type="match status" value="1"/>
</dbReference>
<name>A0ABX5KQF3_9BURK</name>
<proteinExistence type="predicted"/>
<feature type="domain" description="EAL" evidence="10">
    <location>
        <begin position="266"/>
        <end position="518"/>
    </location>
</feature>
<evidence type="ECO:0000256" key="1">
    <source>
        <dbReference type="ARBA" id="ARBA00004651"/>
    </source>
</evidence>
<dbReference type="Pfam" id="PF00563">
    <property type="entry name" value="EAL"/>
    <property type="match status" value="1"/>
</dbReference>
<dbReference type="Pfam" id="PF12792">
    <property type="entry name" value="CSS-motif"/>
    <property type="match status" value="1"/>
</dbReference>
<evidence type="ECO:0000256" key="6">
    <source>
        <dbReference type="ARBA" id="ARBA00022801"/>
    </source>
</evidence>
<evidence type="ECO:0000256" key="4">
    <source>
        <dbReference type="ARBA" id="ARBA00022636"/>
    </source>
</evidence>
<dbReference type="PANTHER" id="PTHR33121">
    <property type="entry name" value="CYCLIC DI-GMP PHOSPHODIESTERASE PDEF"/>
    <property type="match status" value="1"/>
</dbReference>
<dbReference type="SMART" id="SM00052">
    <property type="entry name" value="EAL"/>
    <property type="match status" value="1"/>
</dbReference>
<dbReference type="RefSeq" id="WP_133254453.1">
    <property type="nucleotide sequence ID" value="NZ_QEOB01000004.1"/>
</dbReference>
<evidence type="ECO:0000256" key="2">
    <source>
        <dbReference type="ARBA" id="ARBA00012282"/>
    </source>
</evidence>
<organism evidence="11 12">
    <name type="scientific">Paraburkholderia unamae</name>
    <dbReference type="NCBI Taxonomy" id="219649"/>
    <lineage>
        <taxon>Bacteria</taxon>
        <taxon>Pseudomonadati</taxon>
        <taxon>Pseudomonadota</taxon>
        <taxon>Betaproteobacteria</taxon>
        <taxon>Burkholderiales</taxon>
        <taxon>Burkholderiaceae</taxon>
        <taxon>Paraburkholderia</taxon>
    </lineage>
</organism>
<evidence type="ECO:0000313" key="12">
    <source>
        <dbReference type="Proteomes" id="UP000245712"/>
    </source>
</evidence>
<gene>
    <name evidence="11" type="ORF">C7402_104147</name>
</gene>
<keyword evidence="3" id="KW-1003">Cell membrane</keyword>
<keyword evidence="12" id="KW-1185">Reference proteome</keyword>
<dbReference type="EMBL" id="QEOB01000004">
    <property type="protein sequence ID" value="PVX84904.1"/>
    <property type="molecule type" value="Genomic_DNA"/>
</dbReference>
<keyword evidence="4" id="KW-0973">c-di-GMP</keyword>
<keyword evidence="8" id="KW-0472">Membrane</keyword>
<dbReference type="Gene3D" id="3.20.20.450">
    <property type="entry name" value="EAL domain"/>
    <property type="match status" value="1"/>
</dbReference>
<evidence type="ECO:0000256" key="3">
    <source>
        <dbReference type="ARBA" id="ARBA00022475"/>
    </source>
</evidence>
<reference evidence="11 12" key="1">
    <citation type="submission" date="2018-05" db="EMBL/GenBank/DDBJ databases">
        <title>Genomic Encyclopedia of Type Strains, Phase IV (KMG-V): Genome sequencing to study the core and pangenomes of soil and plant-associated prokaryotes.</title>
        <authorList>
            <person name="Whitman W."/>
        </authorList>
    </citation>
    <scope>NUCLEOTIDE SEQUENCE [LARGE SCALE GENOMIC DNA]</scope>
    <source>
        <strain evidence="11 12">SCZa-39</strain>
    </source>
</reference>
<keyword evidence="6" id="KW-0378">Hydrolase</keyword>
<comment type="subcellular location">
    <subcellularLocation>
        <location evidence="1">Cell membrane</location>
        <topology evidence="1">Multi-pass membrane protein</topology>
    </subcellularLocation>
</comment>
<dbReference type="Proteomes" id="UP000245712">
    <property type="component" value="Unassembled WGS sequence"/>
</dbReference>
<dbReference type="InterPro" id="IPR024744">
    <property type="entry name" value="CSS-motif_dom"/>
</dbReference>
<dbReference type="EC" id="3.1.4.52" evidence="2"/>
<protein>
    <recommendedName>
        <fullName evidence="2">cyclic-guanylate-specific phosphodiesterase</fullName>
        <ecNumber evidence="2">3.1.4.52</ecNumber>
    </recommendedName>
</protein>
<dbReference type="PANTHER" id="PTHR33121:SF81">
    <property type="entry name" value="CYCLIC DI-GMP PHOSPHODIESTERASE PDEB-RELATED"/>
    <property type="match status" value="1"/>
</dbReference>
<evidence type="ECO:0000313" key="11">
    <source>
        <dbReference type="EMBL" id="PVX84904.1"/>
    </source>
</evidence>
<evidence type="ECO:0000259" key="10">
    <source>
        <dbReference type="PROSITE" id="PS50883"/>
    </source>
</evidence>
<comment type="catalytic activity">
    <reaction evidence="9">
        <text>3',3'-c-di-GMP + H2O = 5'-phosphoguanylyl(3'-&gt;5')guanosine + H(+)</text>
        <dbReference type="Rhea" id="RHEA:24902"/>
        <dbReference type="ChEBI" id="CHEBI:15377"/>
        <dbReference type="ChEBI" id="CHEBI:15378"/>
        <dbReference type="ChEBI" id="CHEBI:58754"/>
        <dbReference type="ChEBI" id="CHEBI:58805"/>
        <dbReference type="EC" id="3.1.4.52"/>
    </reaction>
</comment>
<dbReference type="InterPro" id="IPR050706">
    <property type="entry name" value="Cyclic-di-GMP_PDE-like"/>
</dbReference>
<evidence type="ECO:0000256" key="5">
    <source>
        <dbReference type="ARBA" id="ARBA00022692"/>
    </source>
</evidence>
<dbReference type="PROSITE" id="PS50883">
    <property type="entry name" value="EAL"/>
    <property type="match status" value="1"/>
</dbReference>
<evidence type="ECO:0000256" key="7">
    <source>
        <dbReference type="ARBA" id="ARBA00022989"/>
    </source>
</evidence>
<evidence type="ECO:0000256" key="9">
    <source>
        <dbReference type="ARBA" id="ARBA00034290"/>
    </source>
</evidence>
<dbReference type="SUPFAM" id="SSF141868">
    <property type="entry name" value="EAL domain-like"/>
    <property type="match status" value="1"/>
</dbReference>
<accession>A0ABX5KQF3</accession>
<dbReference type="InterPro" id="IPR035919">
    <property type="entry name" value="EAL_sf"/>
</dbReference>
<comment type="caution">
    <text evidence="11">The sequence shown here is derived from an EMBL/GenBank/DDBJ whole genome shotgun (WGS) entry which is preliminary data.</text>
</comment>
<sequence>MNSRFTVLTTFCIVALAVLGTLALAVYASDAVSERQQRQQVDEFSNRALLRAELVSSEAETALRQLVRYDGTPCSDDHLKQLRQTEEQFRYVREVGWTDGVKLRCTSARGRVDTALPAPEWTSAAGFTAWQTETGKRGNERPMFNVRLGDHVVVIDPRFYLDIVPLDNTIELAVLETQDGTIISRSPGADHELLRAALQRNTNNAYFERRYYTVERSHRYPIAVVAYEPEDRVRRNPLAQLRHVLAPALVASLLGTWFVMRWRRKLRTPRNAILQGIRQRQFVAWLQPIVSLESGRCVGAEALVRWKLEDGSVIAPDTFIAMAESLGLIEPITDQVVHSVFDGAGSVLARRRDLHVSINLAGEDLVGTRVLDTLKDCFRKYAVRPEQIWFEVIERMLIDTARSTPALAAYRAAGHRIFIDDFGTGYSSLSYLQDLPVDGIKIDRSFIRSYAKGEEMNKIVPHVIEMARSLDLAMVAEGVETRAQADYLREHGVQYAQGWLYAKAMPADEFLRYLERESARAREA</sequence>
<keyword evidence="5" id="KW-0812">Transmembrane</keyword>
<evidence type="ECO:0000256" key="8">
    <source>
        <dbReference type="ARBA" id="ARBA00023136"/>
    </source>
</evidence>
<keyword evidence="7" id="KW-1133">Transmembrane helix</keyword>
<dbReference type="InterPro" id="IPR001633">
    <property type="entry name" value="EAL_dom"/>
</dbReference>